<evidence type="ECO:0000256" key="1">
    <source>
        <dbReference type="SAM" id="MobiDB-lite"/>
    </source>
</evidence>
<comment type="caution">
    <text evidence="3">The sequence shown here is derived from an EMBL/GenBank/DDBJ whole genome shotgun (WGS) entry which is preliminary data.</text>
</comment>
<feature type="transmembrane region" description="Helical" evidence="2">
    <location>
        <begin position="151"/>
        <end position="178"/>
    </location>
</feature>
<dbReference type="Proteomes" id="UP001381693">
    <property type="component" value="Unassembled WGS sequence"/>
</dbReference>
<evidence type="ECO:0000313" key="3">
    <source>
        <dbReference type="EMBL" id="KAK7068324.1"/>
    </source>
</evidence>
<gene>
    <name evidence="3" type="ORF">SK128_016643</name>
</gene>
<dbReference type="AlphaFoldDB" id="A0AAN8WVV9"/>
<proteinExistence type="predicted"/>
<evidence type="ECO:0000256" key="2">
    <source>
        <dbReference type="SAM" id="Phobius"/>
    </source>
</evidence>
<reference evidence="3 4" key="1">
    <citation type="submission" date="2023-11" db="EMBL/GenBank/DDBJ databases">
        <title>Halocaridina rubra genome assembly.</title>
        <authorList>
            <person name="Smith C."/>
        </authorList>
    </citation>
    <scope>NUCLEOTIDE SEQUENCE [LARGE SCALE GENOMIC DNA]</scope>
    <source>
        <strain evidence="3">EP-1</strain>
        <tissue evidence="3">Whole</tissue>
    </source>
</reference>
<evidence type="ECO:0000313" key="4">
    <source>
        <dbReference type="Proteomes" id="UP001381693"/>
    </source>
</evidence>
<accession>A0AAN8WVV9</accession>
<keyword evidence="2" id="KW-0812">Transmembrane</keyword>
<feature type="region of interest" description="Disordered" evidence="1">
    <location>
        <begin position="207"/>
        <end position="245"/>
    </location>
</feature>
<name>A0AAN8WVV9_HALRR</name>
<dbReference type="EMBL" id="JAXCGZ010017305">
    <property type="protein sequence ID" value="KAK7068324.1"/>
    <property type="molecule type" value="Genomic_DNA"/>
</dbReference>
<sequence>MLTAFSENVLVTGMACRKDSVTMKTVINSGIDPDPVQEGEDNWGFQNDLPESKADRLEVNSLRPDSAVSVEEYVDVDTGKVVKQPTPCCGCRTFDHRFPLDMDDETAYVYREAKYCKLSYSFISAWCLMFLFATIASSGIIAVGFLDEKLVQYQVIGIVLTIIFGAFLPVFFVFWVCLRRRVREVRQEYRAQKNRTLVFEREMDVSLGGKDGQDMAKDKMRNGKEPASPSPPPSLSELDAELLLQ</sequence>
<keyword evidence="2" id="KW-1133">Transmembrane helix</keyword>
<protein>
    <submittedName>
        <fullName evidence="3">Uncharacterized protein</fullName>
    </submittedName>
</protein>
<feature type="transmembrane region" description="Helical" evidence="2">
    <location>
        <begin position="120"/>
        <end position="145"/>
    </location>
</feature>
<feature type="compositionally biased region" description="Low complexity" evidence="1">
    <location>
        <begin position="235"/>
        <end position="245"/>
    </location>
</feature>
<keyword evidence="2" id="KW-0472">Membrane</keyword>
<feature type="compositionally biased region" description="Basic and acidic residues" evidence="1">
    <location>
        <begin position="211"/>
        <end position="224"/>
    </location>
</feature>
<keyword evidence="4" id="KW-1185">Reference proteome</keyword>
<organism evidence="3 4">
    <name type="scientific">Halocaridina rubra</name>
    <name type="common">Hawaiian red shrimp</name>
    <dbReference type="NCBI Taxonomy" id="373956"/>
    <lineage>
        <taxon>Eukaryota</taxon>
        <taxon>Metazoa</taxon>
        <taxon>Ecdysozoa</taxon>
        <taxon>Arthropoda</taxon>
        <taxon>Crustacea</taxon>
        <taxon>Multicrustacea</taxon>
        <taxon>Malacostraca</taxon>
        <taxon>Eumalacostraca</taxon>
        <taxon>Eucarida</taxon>
        <taxon>Decapoda</taxon>
        <taxon>Pleocyemata</taxon>
        <taxon>Caridea</taxon>
        <taxon>Atyoidea</taxon>
        <taxon>Atyidae</taxon>
        <taxon>Halocaridina</taxon>
    </lineage>
</organism>